<dbReference type="OrthoDB" id="10256179at2759"/>
<feature type="domain" description="RCC1-like" evidence="5">
    <location>
        <begin position="23"/>
        <end position="390"/>
    </location>
</feature>
<feature type="repeat" description="RCC1" evidence="2">
    <location>
        <begin position="21"/>
        <end position="73"/>
    </location>
</feature>
<dbReference type="InterPro" id="IPR009091">
    <property type="entry name" value="RCC1/BLIP-II"/>
</dbReference>
<keyword evidence="7" id="KW-1185">Reference proteome</keyword>
<evidence type="ECO:0000313" key="6">
    <source>
        <dbReference type="EMBL" id="KRX02730.1"/>
    </source>
</evidence>
<feature type="repeat" description="RCC1" evidence="2">
    <location>
        <begin position="344"/>
        <end position="395"/>
    </location>
</feature>
<dbReference type="AlphaFoldDB" id="A0A0V0QKQ9"/>
<protein>
    <submittedName>
        <fullName evidence="6">Regulator of chromosome condensation 1/beta-lactamase-inhibitor protein II</fullName>
    </submittedName>
</protein>
<sequence length="662" mass="75085">MNSKSNSEISHIEESKQDLNCFVFCWGKNLNAELSLPKSITKVFTPKHPKGLNNLAINQISSGAEHSAVITINGKLLISGSYLHNKLGIPDLQMTHIQKFQQIPELENKYVTQVACGDYHTICLTEEGKVFAWGGSLKKKLGGTRLGKPAPVKHLEHEKIIQINCGDFHSTALTETGRVYTWGGGGEGQLGHGHLKDLEYPQVIKALAHKKIIQISCGQYHTMALSDDNQVYGWGKSMQGECGFGEYINANEPKMVNIKLMKSKNFINENPEKIVKVIAGGKHTLFLSNLGQVYSCGQGSHGQLGQRKPEKNSMEPKLIYGFQGKKVIDIAAGQNHSMLITDIGDVYTCGYGANGQLGHNSEESKTVFTHIMSLGGYKIKGIFAGGDHSWVVIDDGQPYIEDYQPPSPLKLNETKFPDYSNDNTLNKSADNLSKSPQNTKKTQKNLQQQQQILSEKMLQLVYSDVEDCHRFVRFQLKDGKTLDDVQNQCNKYLKEQHNIEQGIKYIRLKNDVELITEKQANIFNQTQDQKIDKQSLQKSFTFMYICDPLKNEDTNQLYEQKLQNNQENQTQNQNNQNNQNQKQQNNILKQTCIGDMTIIREKDLLNDQLEQKLSGWFINFSEKFKDLTQTQKFFELRPQYYQQLNQNHSQYSNSNEQDSEVI</sequence>
<dbReference type="PANTHER" id="PTHR22870:SF408">
    <property type="entry name" value="OS09G0560450 PROTEIN"/>
    <property type="match status" value="1"/>
</dbReference>
<dbReference type="InterPro" id="IPR051210">
    <property type="entry name" value="Ub_ligase/GEF_domain"/>
</dbReference>
<evidence type="ECO:0000313" key="7">
    <source>
        <dbReference type="Proteomes" id="UP000054937"/>
    </source>
</evidence>
<reference evidence="6 7" key="1">
    <citation type="journal article" date="2015" name="Sci. Rep.">
        <title>Genome of the facultative scuticociliatosis pathogen Pseudocohnilembus persalinus provides insight into its virulence through horizontal gene transfer.</title>
        <authorList>
            <person name="Xiong J."/>
            <person name="Wang G."/>
            <person name="Cheng J."/>
            <person name="Tian M."/>
            <person name="Pan X."/>
            <person name="Warren A."/>
            <person name="Jiang C."/>
            <person name="Yuan D."/>
            <person name="Miao W."/>
        </authorList>
    </citation>
    <scope>NUCLEOTIDE SEQUENCE [LARGE SCALE GENOMIC DNA]</scope>
    <source>
        <strain evidence="6">36N120E</strain>
    </source>
</reference>
<keyword evidence="1" id="KW-0677">Repeat</keyword>
<dbReference type="EMBL" id="LDAU01000152">
    <property type="protein sequence ID" value="KRX02730.1"/>
    <property type="molecule type" value="Genomic_DNA"/>
</dbReference>
<keyword evidence="3" id="KW-0175">Coiled coil</keyword>
<dbReference type="Proteomes" id="UP000054937">
    <property type="component" value="Unassembled WGS sequence"/>
</dbReference>
<dbReference type="OMA" id="IMMIMDL"/>
<dbReference type="Pfam" id="PF25390">
    <property type="entry name" value="WD40_RLD"/>
    <property type="match status" value="1"/>
</dbReference>
<feature type="repeat" description="RCC1" evidence="2">
    <location>
        <begin position="291"/>
        <end position="343"/>
    </location>
</feature>
<dbReference type="Gene3D" id="2.130.10.30">
    <property type="entry name" value="Regulator of chromosome condensation 1/beta-lactamase-inhibitor protein II"/>
    <property type="match status" value="2"/>
</dbReference>
<accession>A0A0V0QKQ9</accession>
<dbReference type="InParanoid" id="A0A0V0QKQ9"/>
<dbReference type="PROSITE" id="PS00626">
    <property type="entry name" value="RCC1_2"/>
    <property type="match status" value="4"/>
</dbReference>
<organism evidence="6 7">
    <name type="scientific">Pseudocohnilembus persalinus</name>
    <name type="common">Ciliate</name>
    <dbReference type="NCBI Taxonomy" id="266149"/>
    <lineage>
        <taxon>Eukaryota</taxon>
        <taxon>Sar</taxon>
        <taxon>Alveolata</taxon>
        <taxon>Ciliophora</taxon>
        <taxon>Intramacronucleata</taxon>
        <taxon>Oligohymenophorea</taxon>
        <taxon>Scuticociliatia</taxon>
        <taxon>Philasterida</taxon>
        <taxon>Pseudocohnilembidae</taxon>
        <taxon>Pseudocohnilembus</taxon>
    </lineage>
</organism>
<feature type="repeat" description="RCC1" evidence="2">
    <location>
        <begin position="229"/>
        <end position="290"/>
    </location>
</feature>
<dbReference type="SUPFAM" id="SSF50985">
    <property type="entry name" value="RCC1/BLIP-II"/>
    <property type="match status" value="1"/>
</dbReference>
<evidence type="ECO:0000256" key="3">
    <source>
        <dbReference type="SAM" id="Coils"/>
    </source>
</evidence>
<evidence type="ECO:0000259" key="5">
    <source>
        <dbReference type="Pfam" id="PF25390"/>
    </source>
</evidence>
<dbReference type="PRINTS" id="PR00633">
    <property type="entry name" value="RCCNDNSATION"/>
</dbReference>
<dbReference type="InterPro" id="IPR058923">
    <property type="entry name" value="RCC1-like_dom"/>
</dbReference>
<feature type="coiled-coil region" evidence="3">
    <location>
        <begin position="559"/>
        <end position="586"/>
    </location>
</feature>
<dbReference type="PROSITE" id="PS50012">
    <property type="entry name" value="RCC1_3"/>
    <property type="match status" value="7"/>
</dbReference>
<feature type="repeat" description="RCC1" evidence="2">
    <location>
        <begin position="128"/>
        <end position="176"/>
    </location>
</feature>
<name>A0A0V0QKQ9_PSEPJ</name>
<gene>
    <name evidence="6" type="ORF">PPERSA_02220</name>
</gene>
<proteinExistence type="predicted"/>
<dbReference type="InterPro" id="IPR000408">
    <property type="entry name" value="Reg_chr_condens"/>
</dbReference>
<comment type="caution">
    <text evidence="6">The sequence shown here is derived from an EMBL/GenBank/DDBJ whole genome shotgun (WGS) entry which is preliminary data.</text>
</comment>
<feature type="region of interest" description="Disordered" evidence="4">
    <location>
        <begin position="403"/>
        <end position="442"/>
    </location>
</feature>
<feature type="compositionally biased region" description="Polar residues" evidence="4">
    <location>
        <begin position="420"/>
        <end position="436"/>
    </location>
</feature>
<feature type="repeat" description="RCC1" evidence="2">
    <location>
        <begin position="177"/>
        <end position="228"/>
    </location>
</feature>
<evidence type="ECO:0000256" key="1">
    <source>
        <dbReference type="ARBA" id="ARBA00022737"/>
    </source>
</evidence>
<evidence type="ECO:0000256" key="4">
    <source>
        <dbReference type="SAM" id="MobiDB-lite"/>
    </source>
</evidence>
<dbReference type="PANTHER" id="PTHR22870">
    <property type="entry name" value="REGULATOR OF CHROMOSOME CONDENSATION"/>
    <property type="match status" value="1"/>
</dbReference>
<evidence type="ECO:0000256" key="2">
    <source>
        <dbReference type="PROSITE-ProRule" id="PRU00235"/>
    </source>
</evidence>
<feature type="repeat" description="RCC1" evidence="2">
    <location>
        <begin position="74"/>
        <end position="127"/>
    </location>
</feature>